<keyword evidence="8 10" id="KW-0808">Transferase</keyword>
<evidence type="ECO:0000256" key="9">
    <source>
        <dbReference type="SAM" id="MobiDB-lite"/>
    </source>
</evidence>
<dbReference type="GO" id="GO:0006779">
    <property type="term" value="P:porphyrin-containing compound biosynthetic process"/>
    <property type="evidence" value="ECO:0007669"/>
    <property type="project" value="UniProtKB-UniRule"/>
</dbReference>
<feature type="region of interest" description="Disordered" evidence="9">
    <location>
        <begin position="1"/>
        <end position="22"/>
    </location>
</feature>
<comment type="function">
    <text evidence="5 8">Required for both de novo synthesis of the corrin ring for the assimilation of exogenous corrinoids. Participates in the adenosylation of a variety of incomplete and complete corrinoids.</text>
</comment>
<proteinExistence type="inferred from homology"/>
<dbReference type="EC" id="2.5.1.17" evidence="3 8"/>
<keyword evidence="8" id="KW-0067">ATP-binding</keyword>
<dbReference type="PANTHER" id="PTHR46638">
    <property type="entry name" value="CORRINOID ADENOSYLTRANSFERASE"/>
    <property type="match status" value="1"/>
</dbReference>
<dbReference type="InterPro" id="IPR027417">
    <property type="entry name" value="P-loop_NTPase"/>
</dbReference>
<protein>
    <recommendedName>
        <fullName evidence="3 8">Corrinoid adenosyltransferase</fullName>
        <ecNumber evidence="3 8">2.5.1.17</ecNumber>
    </recommendedName>
    <alternativeName>
        <fullName evidence="8">Cob(II)alamin adenosyltransferase</fullName>
    </alternativeName>
    <alternativeName>
        <fullName evidence="8">Cob(II)yrinic acid a,c-diamide adenosyltransferase</fullName>
    </alternativeName>
</protein>
<dbReference type="NCBIfam" id="NF004637">
    <property type="entry name" value="PRK05986.1"/>
    <property type="match status" value="1"/>
</dbReference>
<dbReference type="Pfam" id="PF02572">
    <property type="entry name" value="CobA_CobO_BtuR"/>
    <property type="match status" value="1"/>
</dbReference>
<dbReference type="NCBIfam" id="TIGR00708">
    <property type="entry name" value="cobA"/>
    <property type="match status" value="1"/>
</dbReference>
<dbReference type="GO" id="GO:0008817">
    <property type="term" value="F:corrinoid adenosyltransferase activity"/>
    <property type="evidence" value="ECO:0007669"/>
    <property type="project" value="UniProtKB-UniRule"/>
</dbReference>
<evidence type="ECO:0000256" key="6">
    <source>
        <dbReference type="ARBA" id="ARBA00048555"/>
    </source>
</evidence>
<dbReference type="KEGG" id="htr:EPV75_05445"/>
<dbReference type="AlphaFoldDB" id="A0A410H2K1"/>
<evidence type="ECO:0000256" key="4">
    <source>
        <dbReference type="ARBA" id="ARBA00023244"/>
    </source>
</evidence>
<dbReference type="Gene3D" id="3.40.50.300">
    <property type="entry name" value="P-loop containing nucleotide triphosphate hydrolases"/>
    <property type="match status" value="1"/>
</dbReference>
<dbReference type="InterPro" id="IPR003724">
    <property type="entry name" value="CblAdoTrfase_CobA"/>
</dbReference>
<dbReference type="Proteomes" id="UP000285478">
    <property type="component" value="Chromosome"/>
</dbReference>
<feature type="compositionally biased region" description="Basic and acidic residues" evidence="9">
    <location>
        <begin position="1"/>
        <end position="11"/>
    </location>
</feature>
<organism evidence="10 11">
    <name type="scientific">Hydrogenovibrio thermophilus</name>
    <dbReference type="NCBI Taxonomy" id="265883"/>
    <lineage>
        <taxon>Bacteria</taxon>
        <taxon>Pseudomonadati</taxon>
        <taxon>Pseudomonadota</taxon>
        <taxon>Gammaproteobacteria</taxon>
        <taxon>Thiotrichales</taxon>
        <taxon>Piscirickettsiaceae</taxon>
        <taxon>Hydrogenovibrio</taxon>
    </lineage>
</organism>
<gene>
    <name evidence="10" type="primary">cobO</name>
    <name evidence="10" type="ORF">EPV75_05445</name>
</gene>
<keyword evidence="8" id="KW-0547">Nucleotide-binding</keyword>
<evidence type="ECO:0000256" key="8">
    <source>
        <dbReference type="PIRNR" id="PIRNR015617"/>
    </source>
</evidence>
<dbReference type="PIRSF" id="PIRSF015617">
    <property type="entry name" value="Adensltrnsf_CobA"/>
    <property type="match status" value="1"/>
</dbReference>
<evidence type="ECO:0000313" key="10">
    <source>
        <dbReference type="EMBL" id="QAB15153.1"/>
    </source>
</evidence>
<dbReference type="GO" id="GO:0005524">
    <property type="term" value="F:ATP binding"/>
    <property type="evidence" value="ECO:0007669"/>
    <property type="project" value="UniProtKB-UniRule"/>
</dbReference>
<dbReference type="GO" id="GO:0009236">
    <property type="term" value="P:cobalamin biosynthetic process"/>
    <property type="evidence" value="ECO:0007669"/>
    <property type="project" value="UniProtKB-UniRule"/>
</dbReference>
<dbReference type="SUPFAM" id="SSF52540">
    <property type="entry name" value="P-loop containing nucleoside triphosphate hydrolases"/>
    <property type="match status" value="1"/>
</dbReference>
<comment type="catalytic activity">
    <reaction evidence="6 8">
        <text>2 cob(II)yrinate a,c diamide + reduced [electron-transfer flavoprotein] + 2 ATP = 2 adenosylcob(III)yrinate a,c-diamide + 2 triphosphate + oxidized [electron-transfer flavoprotein] + 3 H(+)</text>
        <dbReference type="Rhea" id="RHEA:11528"/>
        <dbReference type="Rhea" id="RHEA-COMP:10685"/>
        <dbReference type="Rhea" id="RHEA-COMP:10686"/>
        <dbReference type="ChEBI" id="CHEBI:15378"/>
        <dbReference type="ChEBI" id="CHEBI:18036"/>
        <dbReference type="ChEBI" id="CHEBI:30616"/>
        <dbReference type="ChEBI" id="CHEBI:57692"/>
        <dbReference type="ChEBI" id="CHEBI:58307"/>
        <dbReference type="ChEBI" id="CHEBI:58503"/>
        <dbReference type="ChEBI" id="CHEBI:58537"/>
        <dbReference type="EC" id="2.5.1.17"/>
    </reaction>
</comment>
<evidence type="ECO:0000256" key="5">
    <source>
        <dbReference type="ARBA" id="ARBA00024929"/>
    </source>
</evidence>
<accession>A0A410H2K1</accession>
<dbReference type="RefSeq" id="WP_128384725.1">
    <property type="nucleotide sequence ID" value="NZ_CP035033.1"/>
</dbReference>
<dbReference type="PANTHER" id="PTHR46638:SF1">
    <property type="entry name" value="CORRINOID ADENOSYLTRANSFERASE"/>
    <property type="match status" value="1"/>
</dbReference>
<evidence type="ECO:0000256" key="2">
    <source>
        <dbReference type="ARBA" id="ARBA00007487"/>
    </source>
</evidence>
<comment type="catalytic activity">
    <reaction evidence="7 8">
        <text>2 cob(II)alamin + reduced [electron-transfer flavoprotein] + 2 ATP = 2 adenosylcob(III)alamin + 2 triphosphate + oxidized [electron-transfer flavoprotein] + 3 H(+)</text>
        <dbReference type="Rhea" id="RHEA:28671"/>
        <dbReference type="Rhea" id="RHEA-COMP:10685"/>
        <dbReference type="Rhea" id="RHEA-COMP:10686"/>
        <dbReference type="ChEBI" id="CHEBI:15378"/>
        <dbReference type="ChEBI" id="CHEBI:16304"/>
        <dbReference type="ChEBI" id="CHEBI:18036"/>
        <dbReference type="ChEBI" id="CHEBI:18408"/>
        <dbReference type="ChEBI" id="CHEBI:30616"/>
        <dbReference type="ChEBI" id="CHEBI:57692"/>
        <dbReference type="ChEBI" id="CHEBI:58307"/>
        <dbReference type="EC" id="2.5.1.17"/>
    </reaction>
</comment>
<keyword evidence="8" id="KW-0169">Cobalamin biosynthesis</keyword>
<comment type="subcellular location">
    <subcellularLocation>
        <location evidence="8">Cytoplasm</location>
    </subcellularLocation>
</comment>
<dbReference type="UniPathway" id="UPA00148">
    <property type="reaction ID" value="UER00233"/>
</dbReference>
<keyword evidence="4 8" id="KW-0627">Porphyrin biosynthesis</keyword>
<evidence type="ECO:0000313" key="11">
    <source>
        <dbReference type="Proteomes" id="UP000285478"/>
    </source>
</evidence>
<dbReference type="CDD" id="cd00561">
    <property type="entry name" value="CobA_ACA"/>
    <property type="match status" value="1"/>
</dbReference>
<keyword evidence="11" id="KW-1185">Reference proteome</keyword>
<evidence type="ECO:0000256" key="3">
    <source>
        <dbReference type="ARBA" id="ARBA00012454"/>
    </source>
</evidence>
<sequence length="205" mass="22934">MTHSATTDKRNQYHKTRMERKKAQIDASIARAQDEKGVLLVITGNGKGKSTSAFGMVARALGHGLNVGVCQFIKSRTDTGEEAFFSAHPNCEWHVLGDGFTWDTQNREQDIRTSRKGWEVAMGMLTNPRYDLVVLDELTYLLSYDYLDQDTVLDALLARPENQHLVVTGRSALAELRDIADTVSEIRDEKHAYTAGIKAQKGVDY</sequence>
<name>A0A410H2K1_9GAMM</name>
<comment type="similarity">
    <text evidence="2 8">Belongs to the Cob(I)alamin adenosyltransferase family.</text>
</comment>
<keyword evidence="8" id="KW-0963">Cytoplasm</keyword>
<evidence type="ECO:0000256" key="1">
    <source>
        <dbReference type="ARBA" id="ARBA00005121"/>
    </source>
</evidence>
<reference evidence="10 11" key="1">
    <citation type="journal article" date="2018" name="Environ. Microbiol.">
        <title>Genomes of ubiquitous marine and hypersaline Hydrogenovibrio, Thiomicrorhabdus and Thiomicrospira spp. encode a diversity of mechanisms to sustain chemolithoautotrophy in heterogeneous environments.</title>
        <authorList>
            <person name="Scott K.M."/>
            <person name="Williams J."/>
            <person name="Porter C.M.B."/>
            <person name="Russel S."/>
            <person name="Harmer T.L."/>
            <person name="Paul J.H."/>
            <person name="Antonen K.M."/>
            <person name="Bridges M.K."/>
            <person name="Camper G.J."/>
            <person name="Campla C.K."/>
            <person name="Casella L.G."/>
            <person name="Chase E."/>
            <person name="Conrad J.W."/>
            <person name="Cruz M.C."/>
            <person name="Dunlap D.S."/>
            <person name="Duran L."/>
            <person name="Fahsbender E.M."/>
            <person name="Goldsmith D.B."/>
            <person name="Keeley R.F."/>
            <person name="Kondoff M.R."/>
            <person name="Kussy B.I."/>
            <person name="Lane M.K."/>
            <person name="Lawler S."/>
            <person name="Leigh B.A."/>
            <person name="Lewis C."/>
            <person name="Lostal L.M."/>
            <person name="Marking D."/>
            <person name="Mancera P.A."/>
            <person name="McClenthan E.C."/>
            <person name="McIntyre E.A."/>
            <person name="Mine J.A."/>
            <person name="Modi S."/>
            <person name="Moore B.D."/>
            <person name="Morgan W.A."/>
            <person name="Nelson K.M."/>
            <person name="Nguyen K.N."/>
            <person name="Ogburn N."/>
            <person name="Parrino D.G."/>
            <person name="Pedapudi A.D."/>
            <person name="Pelham R.P."/>
            <person name="Preece A.M."/>
            <person name="Rampersad E.A."/>
            <person name="Richardson J.C."/>
            <person name="Rodgers C.M."/>
            <person name="Schaffer B.L."/>
            <person name="Sheridan N.E."/>
            <person name="Solone M.R."/>
            <person name="Staley Z.R."/>
            <person name="Tabuchi M."/>
            <person name="Waide R.J."/>
            <person name="Wanjugi P.W."/>
            <person name="Young S."/>
            <person name="Clum A."/>
            <person name="Daum C."/>
            <person name="Huntemann M."/>
            <person name="Ivanova N."/>
            <person name="Kyrpides N."/>
            <person name="Mikhailova N."/>
            <person name="Palaniappan K."/>
            <person name="Pillay M."/>
            <person name="Reddy T.B.K."/>
            <person name="Shapiro N."/>
            <person name="Stamatis D."/>
            <person name="Varghese N."/>
            <person name="Woyke T."/>
            <person name="Boden R."/>
            <person name="Freyermuth S.K."/>
            <person name="Kerfeld C.A."/>
        </authorList>
    </citation>
    <scope>NUCLEOTIDE SEQUENCE [LARGE SCALE GENOMIC DNA]</scope>
    <source>
        <strain evidence="10 11">JR-2</strain>
    </source>
</reference>
<evidence type="ECO:0000256" key="7">
    <source>
        <dbReference type="ARBA" id="ARBA00048692"/>
    </source>
</evidence>
<dbReference type="GO" id="GO:0005737">
    <property type="term" value="C:cytoplasm"/>
    <property type="evidence" value="ECO:0007669"/>
    <property type="project" value="UniProtKB-SubCell"/>
</dbReference>
<dbReference type="EMBL" id="CP035033">
    <property type="protein sequence ID" value="QAB15153.1"/>
    <property type="molecule type" value="Genomic_DNA"/>
</dbReference>
<comment type="pathway">
    <text evidence="1 8">Cofactor biosynthesis; adenosylcobalamin biosynthesis; adenosylcobalamin from cob(II)yrinate a,c-diamide: step 2/7.</text>
</comment>